<feature type="region of interest" description="Disordered" evidence="1">
    <location>
        <begin position="37"/>
        <end position="65"/>
    </location>
</feature>
<feature type="compositionally biased region" description="Basic and acidic residues" evidence="1">
    <location>
        <begin position="38"/>
        <end position="53"/>
    </location>
</feature>
<dbReference type="Gramene" id="ONIVA03G09670.1">
    <property type="protein sequence ID" value="ONIVA03G09670.1"/>
    <property type="gene ID" value="ONIVA03G09670"/>
</dbReference>
<keyword evidence="3" id="KW-1185">Reference proteome</keyword>
<evidence type="ECO:0000313" key="2">
    <source>
        <dbReference type="EnsemblPlants" id="ONIVA03G09670.1"/>
    </source>
</evidence>
<dbReference type="Proteomes" id="UP000006591">
    <property type="component" value="Chromosome 3"/>
</dbReference>
<evidence type="ECO:0000256" key="1">
    <source>
        <dbReference type="SAM" id="MobiDB-lite"/>
    </source>
</evidence>
<dbReference type="EnsemblPlants" id="ONIVA03G09670.1">
    <property type="protein sequence ID" value="ONIVA03G09670.1"/>
    <property type="gene ID" value="ONIVA03G09670"/>
</dbReference>
<name>A0A0E0GJ73_ORYNI</name>
<accession>A0A0E0GJ73</accession>
<dbReference type="AlphaFoldDB" id="A0A0E0GJ73"/>
<dbReference type="HOGENOM" id="CLU_1734314_0_0_1"/>
<evidence type="ECO:0000313" key="3">
    <source>
        <dbReference type="Proteomes" id="UP000006591"/>
    </source>
</evidence>
<organism evidence="2">
    <name type="scientific">Oryza nivara</name>
    <name type="common">Indian wild rice</name>
    <name type="synonym">Oryza sativa f. spontanea</name>
    <dbReference type="NCBI Taxonomy" id="4536"/>
    <lineage>
        <taxon>Eukaryota</taxon>
        <taxon>Viridiplantae</taxon>
        <taxon>Streptophyta</taxon>
        <taxon>Embryophyta</taxon>
        <taxon>Tracheophyta</taxon>
        <taxon>Spermatophyta</taxon>
        <taxon>Magnoliopsida</taxon>
        <taxon>Liliopsida</taxon>
        <taxon>Poales</taxon>
        <taxon>Poaceae</taxon>
        <taxon>BOP clade</taxon>
        <taxon>Oryzoideae</taxon>
        <taxon>Oryzeae</taxon>
        <taxon>Oryzinae</taxon>
        <taxon>Oryza</taxon>
    </lineage>
</organism>
<feature type="compositionally biased region" description="Polar residues" evidence="1">
    <location>
        <begin position="54"/>
        <end position="65"/>
    </location>
</feature>
<protein>
    <submittedName>
        <fullName evidence="2">Uncharacterized protein</fullName>
    </submittedName>
</protein>
<reference evidence="2" key="1">
    <citation type="submission" date="2015-04" db="UniProtKB">
        <authorList>
            <consortium name="EnsemblPlants"/>
        </authorList>
    </citation>
    <scope>IDENTIFICATION</scope>
    <source>
        <strain evidence="2">SL10</strain>
    </source>
</reference>
<proteinExistence type="predicted"/>
<reference evidence="2" key="2">
    <citation type="submission" date="2018-04" db="EMBL/GenBank/DDBJ databases">
        <title>OnivRS2 (Oryza nivara Reference Sequence Version 2).</title>
        <authorList>
            <person name="Zhang J."/>
            <person name="Kudrna D."/>
            <person name="Lee S."/>
            <person name="Talag J."/>
            <person name="Rajasekar S."/>
            <person name="Welchert J."/>
            <person name="Hsing Y.-I."/>
            <person name="Wing R.A."/>
        </authorList>
    </citation>
    <scope>NUCLEOTIDE SEQUENCE [LARGE SCALE GENOMIC DNA]</scope>
    <source>
        <strain evidence="2">SL10</strain>
    </source>
</reference>
<sequence>MDRPETEVQLVSYVQHDPEDTAGMEWEEIELDVYEDQCPTKEDIDTPKDDDNSNNKSKVPSVLRSHNSQRSLHLFLLYPKHGTVTVLDSLDYNHNAYNNYKAKGEEELARREKLLFHKEPKGCVLCGYYTCVFLRVNRDLYHFIHHECYHKDGLFFNLEGSLAISEESKFLGEWSHVLV</sequence>